<dbReference type="RefSeq" id="WP_204043155.1">
    <property type="nucleotide sequence ID" value="NZ_BOOA01000040.1"/>
</dbReference>
<dbReference type="InterPro" id="IPR006162">
    <property type="entry name" value="Ppantetheine_attach_site"/>
</dbReference>
<dbReference type="Pfam" id="PF00668">
    <property type="entry name" value="Condensation"/>
    <property type="match status" value="1"/>
</dbReference>
<organism evidence="6 7">
    <name type="scientific">Acrocarpospora phusangensis</name>
    <dbReference type="NCBI Taxonomy" id="1070424"/>
    <lineage>
        <taxon>Bacteria</taxon>
        <taxon>Bacillati</taxon>
        <taxon>Actinomycetota</taxon>
        <taxon>Actinomycetes</taxon>
        <taxon>Streptosporangiales</taxon>
        <taxon>Streptosporangiaceae</taxon>
        <taxon>Acrocarpospora</taxon>
    </lineage>
</organism>
<sequence length="1150" mass="121606">MSPTLTGMLAAQAARTPGAVAVRFEGAELSYAELHERADMLAACLAASGAGPGRVVAVRLDRSLELVVALVAVLKSGAAYLPVEPDAPADRVRDMLAEAAPVRVLDGDRVRELPAKTTPVGVEAAPVGVLGGRTVQPDPADPADAAYVIYTSGSTGRPKGVVVPHEAIVNRLRWMQAEYGLGPDDRVLQKTPAGFDVSVWEFFWPLVTGATLVLARPGGHREPAYLAQVIENERITTAHFVPSMLREFLTTGTAGRCGSLRRVICSGEALPVALRDRCHDLLPADLHNLYGPTEAAVDVTHWHCVPGRDPRSVPIGRPVWNTEAHVLDERLRPLPPGEVGELYLGGIQLARGYLGRPALTAERFVADPLGPPGARLYRTGDLANRREDGALEYVGRADRQVKIRGVRVEPGEIENVMAAHPEVAQAAVLMHEGRLIGYAAGAWREPELREHLRSRLPEQMVPALLVRVADFPLTANGKLDRSALPPPSPVRTGSGGPAGDARETLLTQVVGEVLGLTGVGAADGFIALGGDSISAMRVVGHARAAGLRLSTADVLAAGTITELAARACAADAETAGHDEGLGEVPLTPIMHWLRERGGPVDRFSQSMVLVTPAGARLERLTECLRQVVGAHGMLRLRTDPDTWTLHVPPPTPIEVRRVDATDARHPAIHPAPDRVTEGGHEPGSDQRDHIPPAALDRVTEGGHEPGSDQRDHIPPAALDWVTGGSHEPGSDGPGRSRLAELVREGLREARARLSPRDGVVLQAIWFDRGERQGRLALVVHHLAVDGVSWRILRSDLEAAWAGRSPTAVPTSFRTWSRVLAESALSRRVTGELDWWAGRSPAGAGPQPPAGGRFTVTLPGELGVALAGFAPAALGTDLHTVLLTALALAAPGEGLVDVEGHGREELREGLDLTRTVGWFTSVYPVRLPTVDPSDLTGAVAEVARELSLLPGKGLGYGLLRYLDPEGARLLGGRGAPRLGFNYLGRFATGGGTDWSLDPDHDVAMDDAGHDLDGGVGGESDGGGSAAARLPAAHAIEVDVVVHDRPHGPVLSATWTWAGSGSEAEARALAGRWRDMLAALAGRAAGLARDGRPDRDPADDTSTAGDRLHTEPADSGPTAGGRPSTGPADADQPMISLSRAELDRIHAELQKR</sequence>
<dbReference type="InterPro" id="IPR020845">
    <property type="entry name" value="AMP-binding_CS"/>
</dbReference>
<dbReference type="Pfam" id="PF00550">
    <property type="entry name" value="PP-binding"/>
    <property type="match status" value="1"/>
</dbReference>
<evidence type="ECO:0000313" key="6">
    <source>
        <dbReference type="EMBL" id="GIH26476.1"/>
    </source>
</evidence>
<dbReference type="GO" id="GO:0005829">
    <property type="term" value="C:cytosol"/>
    <property type="evidence" value="ECO:0007669"/>
    <property type="project" value="TreeGrafter"/>
</dbReference>
<dbReference type="EMBL" id="BOOA01000040">
    <property type="protein sequence ID" value="GIH26476.1"/>
    <property type="molecule type" value="Genomic_DNA"/>
</dbReference>
<dbReference type="Proteomes" id="UP000640052">
    <property type="component" value="Unassembled WGS sequence"/>
</dbReference>
<feature type="compositionally biased region" description="Basic and acidic residues" evidence="4">
    <location>
        <begin position="1087"/>
        <end position="1096"/>
    </location>
</feature>
<dbReference type="Gene3D" id="1.10.1200.10">
    <property type="entry name" value="ACP-like"/>
    <property type="match status" value="1"/>
</dbReference>
<dbReference type="InterPro" id="IPR000873">
    <property type="entry name" value="AMP-dep_synth/lig_dom"/>
</dbReference>
<feature type="compositionally biased region" description="Basic and acidic residues" evidence="4">
    <location>
        <begin position="662"/>
        <end position="690"/>
    </location>
</feature>
<dbReference type="PANTHER" id="PTHR45527:SF1">
    <property type="entry name" value="FATTY ACID SYNTHASE"/>
    <property type="match status" value="1"/>
</dbReference>
<name>A0A919ULR1_9ACTN</name>
<dbReference type="SUPFAM" id="SSF56801">
    <property type="entry name" value="Acetyl-CoA synthetase-like"/>
    <property type="match status" value="1"/>
</dbReference>
<dbReference type="FunFam" id="2.30.38.10:FF:000001">
    <property type="entry name" value="Non-ribosomal peptide synthetase PvdI"/>
    <property type="match status" value="1"/>
</dbReference>
<dbReference type="InterPro" id="IPR036736">
    <property type="entry name" value="ACP-like_sf"/>
</dbReference>
<dbReference type="FunFam" id="3.40.50.980:FF:000002">
    <property type="entry name" value="Enterobactin synthetase component F"/>
    <property type="match status" value="1"/>
</dbReference>
<dbReference type="Gene3D" id="2.30.38.10">
    <property type="entry name" value="Luciferase, Domain 3"/>
    <property type="match status" value="1"/>
</dbReference>
<evidence type="ECO:0000313" key="7">
    <source>
        <dbReference type="Proteomes" id="UP000640052"/>
    </source>
</evidence>
<dbReference type="Gene3D" id="3.30.300.30">
    <property type="match status" value="1"/>
</dbReference>
<dbReference type="Gene3D" id="3.30.559.30">
    <property type="entry name" value="Nonribosomal peptide synthetase, condensation domain"/>
    <property type="match status" value="1"/>
</dbReference>
<dbReference type="InterPro" id="IPR025110">
    <property type="entry name" value="AMP-bd_C"/>
</dbReference>
<dbReference type="Pfam" id="PF13193">
    <property type="entry name" value="AMP-binding_C"/>
    <property type="match status" value="1"/>
</dbReference>
<dbReference type="SMART" id="SM00823">
    <property type="entry name" value="PKS_PP"/>
    <property type="match status" value="1"/>
</dbReference>
<dbReference type="InterPro" id="IPR001242">
    <property type="entry name" value="Condensation_dom"/>
</dbReference>
<accession>A0A919ULR1</accession>
<dbReference type="Gene3D" id="3.30.559.10">
    <property type="entry name" value="Chloramphenicol acetyltransferase-like domain"/>
    <property type="match status" value="1"/>
</dbReference>
<dbReference type="FunFam" id="3.40.50.12780:FF:000012">
    <property type="entry name" value="Non-ribosomal peptide synthetase"/>
    <property type="match status" value="1"/>
</dbReference>
<evidence type="ECO:0000256" key="2">
    <source>
        <dbReference type="ARBA" id="ARBA00022450"/>
    </source>
</evidence>
<protein>
    <recommendedName>
        <fullName evidence="5">Carrier domain-containing protein</fullName>
    </recommendedName>
</protein>
<dbReference type="InterPro" id="IPR020806">
    <property type="entry name" value="PKS_PP-bd"/>
</dbReference>
<dbReference type="PROSITE" id="PS50075">
    <property type="entry name" value="CARRIER"/>
    <property type="match status" value="1"/>
</dbReference>
<dbReference type="GO" id="GO:0003824">
    <property type="term" value="F:catalytic activity"/>
    <property type="evidence" value="ECO:0007669"/>
    <property type="project" value="InterPro"/>
</dbReference>
<dbReference type="GO" id="GO:0031177">
    <property type="term" value="F:phosphopantetheine binding"/>
    <property type="evidence" value="ECO:0007669"/>
    <property type="project" value="InterPro"/>
</dbReference>
<dbReference type="NCBIfam" id="TIGR01733">
    <property type="entry name" value="AA-adenyl-dom"/>
    <property type="match status" value="1"/>
</dbReference>
<reference evidence="6" key="1">
    <citation type="submission" date="2021-01" db="EMBL/GenBank/DDBJ databases">
        <title>Whole genome shotgun sequence of Acrocarpospora phusangensis NBRC 108782.</title>
        <authorList>
            <person name="Komaki H."/>
            <person name="Tamura T."/>
        </authorList>
    </citation>
    <scope>NUCLEOTIDE SEQUENCE</scope>
    <source>
        <strain evidence="6">NBRC 108782</strain>
    </source>
</reference>
<dbReference type="AlphaFoldDB" id="A0A919ULR1"/>
<dbReference type="Pfam" id="PF00501">
    <property type="entry name" value="AMP-binding"/>
    <property type="match status" value="1"/>
</dbReference>
<dbReference type="CDD" id="cd17646">
    <property type="entry name" value="A_NRPS_AB3403-like"/>
    <property type="match status" value="1"/>
</dbReference>
<feature type="region of interest" description="Disordered" evidence="4">
    <location>
        <begin position="1083"/>
        <end position="1136"/>
    </location>
</feature>
<feature type="domain" description="Carrier" evidence="5">
    <location>
        <begin position="497"/>
        <end position="571"/>
    </location>
</feature>
<dbReference type="PROSITE" id="PS00012">
    <property type="entry name" value="PHOSPHOPANTETHEINE"/>
    <property type="match status" value="1"/>
</dbReference>
<dbReference type="InterPro" id="IPR023213">
    <property type="entry name" value="CAT-like_dom_sf"/>
</dbReference>
<feature type="compositionally biased region" description="Basic and acidic residues" evidence="4">
    <location>
        <begin position="697"/>
        <end position="713"/>
    </location>
</feature>
<comment type="caution">
    <text evidence="6">The sequence shown here is derived from an EMBL/GenBank/DDBJ whole genome shotgun (WGS) entry which is preliminary data.</text>
</comment>
<proteinExistence type="predicted"/>
<keyword evidence="7" id="KW-1185">Reference proteome</keyword>
<feature type="region of interest" description="Disordered" evidence="4">
    <location>
        <begin position="662"/>
        <end position="736"/>
    </location>
</feature>
<dbReference type="GO" id="GO:0008610">
    <property type="term" value="P:lipid biosynthetic process"/>
    <property type="evidence" value="ECO:0007669"/>
    <property type="project" value="UniProtKB-ARBA"/>
</dbReference>
<dbReference type="SUPFAM" id="SSF47336">
    <property type="entry name" value="ACP-like"/>
    <property type="match status" value="1"/>
</dbReference>
<dbReference type="PROSITE" id="PS00455">
    <property type="entry name" value="AMP_BINDING"/>
    <property type="match status" value="1"/>
</dbReference>
<dbReference type="InterPro" id="IPR010071">
    <property type="entry name" value="AA_adenyl_dom"/>
</dbReference>
<dbReference type="InterPro" id="IPR045851">
    <property type="entry name" value="AMP-bd_C_sf"/>
</dbReference>
<evidence type="ECO:0000259" key="5">
    <source>
        <dbReference type="PROSITE" id="PS50075"/>
    </source>
</evidence>
<dbReference type="GO" id="GO:0043041">
    <property type="term" value="P:amino acid activation for nonribosomal peptide biosynthetic process"/>
    <property type="evidence" value="ECO:0007669"/>
    <property type="project" value="TreeGrafter"/>
</dbReference>
<dbReference type="InterPro" id="IPR009081">
    <property type="entry name" value="PP-bd_ACP"/>
</dbReference>
<keyword evidence="3" id="KW-0597">Phosphoprotein</keyword>
<dbReference type="SUPFAM" id="SSF52777">
    <property type="entry name" value="CoA-dependent acyltransferases"/>
    <property type="match status" value="2"/>
</dbReference>
<dbReference type="PANTHER" id="PTHR45527">
    <property type="entry name" value="NONRIBOSOMAL PEPTIDE SYNTHETASE"/>
    <property type="match status" value="1"/>
</dbReference>
<dbReference type="Gene3D" id="3.40.50.980">
    <property type="match status" value="2"/>
</dbReference>
<comment type="cofactor">
    <cofactor evidence="1">
        <name>pantetheine 4'-phosphate</name>
        <dbReference type="ChEBI" id="CHEBI:47942"/>
    </cofactor>
</comment>
<evidence type="ECO:0000256" key="4">
    <source>
        <dbReference type="SAM" id="MobiDB-lite"/>
    </source>
</evidence>
<dbReference type="GO" id="GO:0044550">
    <property type="term" value="P:secondary metabolite biosynthetic process"/>
    <property type="evidence" value="ECO:0007669"/>
    <property type="project" value="TreeGrafter"/>
</dbReference>
<gene>
    <name evidence="6" type="ORF">Aph01nite_47860</name>
</gene>
<keyword evidence="2" id="KW-0596">Phosphopantetheine</keyword>
<dbReference type="FunFam" id="3.40.50.980:FF:000001">
    <property type="entry name" value="Non-ribosomal peptide synthetase"/>
    <property type="match status" value="1"/>
</dbReference>
<evidence type="ECO:0000256" key="1">
    <source>
        <dbReference type="ARBA" id="ARBA00001957"/>
    </source>
</evidence>
<evidence type="ECO:0000256" key="3">
    <source>
        <dbReference type="ARBA" id="ARBA00022553"/>
    </source>
</evidence>
<feature type="region of interest" description="Disordered" evidence="4">
    <location>
        <begin position="479"/>
        <end position="501"/>
    </location>
</feature>